<keyword evidence="7" id="KW-0378">Hydrolase</keyword>
<dbReference type="GO" id="GO:0046872">
    <property type="term" value="F:metal ion binding"/>
    <property type="evidence" value="ECO:0007669"/>
    <property type="project" value="UniProtKB-KW"/>
</dbReference>
<keyword evidence="5" id="KW-0479">Metal-binding</keyword>
<dbReference type="InterPro" id="IPR045473">
    <property type="entry name" value="ASM_C"/>
</dbReference>
<keyword evidence="4" id="KW-0964">Secreted</keyword>
<dbReference type="Gene3D" id="3.60.21.10">
    <property type="match status" value="1"/>
</dbReference>
<keyword evidence="13" id="KW-1185">Reference proteome</keyword>
<name>A0A8C4WZB6_EPTBU</name>
<feature type="domain" description="Sphingomyelin phosphodiesterase C-terminal" evidence="11">
    <location>
        <begin position="402"/>
        <end position="544"/>
    </location>
</feature>
<comment type="subcellular location">
    <subcellularLocation>
        <location evidence="2">Secreted</location>
    </subcellularLocation>
</comment>
<evidence type="ECO:0000259" key="10">
    <source>
        <dbReference type="Pfam" id="PF00149"/>
    </source>
</evidence>
<evidence type="ECO:0000313" key="13">
    <source>
        <dbReference type="Proteomes" id="UP000694388"/>
    </source>
</evidence>
<comment type="similarity">
    <text evidence="3">Belongs to the acid sphingomyelinase family.</text>
</comment>
<dbReference type="InterPro" id="IPR008983">
    <property type="entry name" value="Tumour_necrosis_fac-like_dom"/>
</dbReference>
<proteinExistence type="inferred from homology"/>
<keyword evidence="9" id="KW-0325">Glycoprotein</keyword>
<dbReference type="GO" id="GO:0008081">
    <property type="term" value="F:phosphoric diester hydrolase activity"/>
    <property type="evidence" value="ECO:0007669"/>
    <property type="project" value="TreeGrafter"/>
</dbReference>
<evidence type="ECO:0000256" key="7">
    <source>
        <dbReference type="ARBA" id="ARBA00022801"/>
    </source>
</evidence>
<keyword evidence="8" id="KW-0862">Zinc</keyword>
<dbReference type="InterPro" id="IPR029052">
    <property type="entry name" value="Metallo-depent_PP-like"/>
</dbReference>
<evidence type="ECO:0000256" key="4">
    <source>
        <dbReference type="ARBA" id="ARBA00022525"/>
    </source>
</evidence>
<evidence type="ECO:0000256" key="8">
    <source>
        <dbReference type="ARBA" id="ARBA00022833"/>
    </source>
</evidence>
<evidence type="ECO:0000256" key="1">
    <source>
        <dbReference type="ARBA" id="ARBA00001947"/>
    </source>
</evidence>
<evidence type="ECO:0000256" key="2">
    <source>
        <dbReference type="ARBA" id="ARBA00004613"/>
    </source>
</evidence>
<dbReference type="GeneTree" id="ENSGT00950000183182"/>
<accession>A0A8C4WZB6</accession>
<sequence length="556" mass="62352">MLTLAAGGFHMWREFASKLDSIALGLRGIREDLGENVASLWRCVHQMNTSNGMSCPQGQDEQTLNVAVHAQTSELPLQLVSGSPRAQPSHCTVFAAVLTQSVSEQETIKFNKVLVNDGDHYDPESGSFWHITDLHLDSSYQESAKPRNVCLTSLGLPVTDAGPFGSHLCDSPWKLVHSALERMRALFPHPDFLIWTGDSPPHLPVGDLSTAAVLDTMRNFTSAILTAFPNTLVFPALGNHDYWPQDQMPGNVCEVYSKVGQMWKEWLTDEALATFKRGGFYTQLVPWNHTQDSTPLRIVSLNTVLYYKPDHSTAGLVDPGGQLAWLKGVLSAAQRDGEKVYVIAHVPPGVDPWHNTTFYNPATNERYLSILRTFADVIVTQMYGHMHNDCFRVLRDTAGTAVGSVFLAPAITPWKPNNGKIASPLANNPGFRLYKYSHEDYGILDLWQYFLNLTDANLKRFADWHIEYKMAATYNLKDLRPHSLAQLAKRLEEPHGKAFALYFKYFLVSFSPNLPCVDCCQWIHACAVNFLDHTAYQRCLAQHRQTERLPSGCFAR</sequence>
<dbReference type="CDD" id="cd00842">
    <property type="entry name" value="MPP_ASMase"/>
    <property type="match status" value="1"/>
</dbReference>
<evidence type="ECO:0000313" key="12">
    <source>
        <dbReference type="Ensembl" id="ENSEBUP00000021294.1"/>
    </source>
</evidence>
<evidence type="ECO:0000259" key="11">
    <source>
        <dbReference type="Pfam" id="PF19272"/>
    </source>
</evidence>
<reference evidence="12" key="1">
    <citation type="submission" date="2025-08" db="UniProtKB">
        <authorList>
            <consortium name="Ensembl"/>
        </authorList>
    </citation>
    <scope>IDENTIFICATION</scope>
</reference>
<evidence type="ECO:0000256" key="5">
    <source>
        <dbReference type="ARBA" id="ARBA00022723"/>
    </source>
</evidence>
<dbReference type="AlphaFoldDB" id="A0A8C4WZB6"/>
<dbReference type="GO" id="GO:0005615">
    <property type="term" value="C:extracellular space"/>
    <property type="evidence" value="ECO:0007669"/>
    <property type="project" value="TreeGrafter"/>
</dbReference>
<dbReference type="SUPFAM" id="SSF56300">
    <property type="entry name" value="Metallo-dependent phosphatases"/>
    <property type="match status" value="1"/>
</dbReference>
<feature type="domain" description="Calcineurin-like phosphoesterase" evidence="10">
    <location>
        <begin position="128"/>
        <end position="388"/>
    </location>
</feature>
<dbReference type="Proteomes" id="UP000694388">
    <property type="component" value="Unplaced"/>
</dbReference>
<evidence type="ECO:0000256" key="3">
    <source>
        <dbReference type="ARBA" id="ARBA00008234"/>
    </source>
</evidence>
<keyword evidence="6" id="KW-0732">Signal</keyword>
<dbReference type="Pfam" id="PF00149">
    <property type="entry name" value="Metallophos"/>
    <property type="match status" value="1"/>
</dbReference>
<dbReference type="Pfam" id="PF19272">
    <property type="entry name" value="ASMase_C"/>
    <property type="match status" value="1"/>
</dbReference>
<dbReference type="InterPro" id="IPR004843">
    <property type="entry name" value="Calcineurin-like_PHP"/>
</dbReference>
<dbReference type="Ensembl" id="ENSEBUT00000021870.1">
    <property type="protein sequence ID" value="ENSEBUP00000021294.1"/>
    <property type="gene ID" value="ENSEBUG00000013161.1"/>
</dbReference>
<evidence type="ECO:0000256" key="9">
    <source>
        <dbReference type="ARBA" id="ARBA00023180"/>
    </source>
</evidence>
<dbReference type="PANTHER" id="PTHR10340:SF24">
    <property type="entry name" value="ACID SPHINGOMYELINASE-LIKE PHOSPHODIESTERASE 3A"/>
    <property type="match status" value="1"/>
</dbReference>
<reference evidence="12" key="2">
    <citation type="submission" date="2025-09" db="UniProtKB">
        <authorList>
            <consortium name="Ensembl"/>
        </authorList>
    </citation>
    <scope>IDENTIFICATION</scope>
</reference>
<dbReference type="Gene3D" id="2.60.120.40">
    <property type="match status" value="1"/>
</dbReference>
<organism evidence="12 13">
    <name type="scientific">Eptatretus burgeri</name>
    <name type="common">Inshore hagfish</name>
    <dbReference type="NCBI Taxonomy" id="7764"/>
    <lineage>
        <taxon>Eukaryota</taxon>
        <taxon>Metazoa</taxon>
        <taxon>Chordata</taxon>
        <taxon>Craniata</taxon>
        <taxon>Vertebrata</taxon>
        <taxon>Cyclostomata</taxon>
        <taxon>Myxini</taxon>
        <taxon>Myxiniformes</taxon>
        <taxon>Myxinidae</taxon>
        <taxon>Eptatretinae</taxon>
        <taxon>Eptatretus</taxon>
    </lineage>
</organism>
<dbReference type="InterPro" id="IPR041805">
    <property type="entry name" value="ASMase/PPN1_MPP"/>
</dbReference>
<evidence type="ECO:0000256" key="6">
    <source>
        <dbReference type="ARBA" id="ARBA00022729"/>
    </source>
</evidence>
<protein>
    <submittedName>
        <fullName evidence="12">Sphingomyelin phosphodiesterase acid like 3A</fullName>
    </submittedName>
</protein>
<comment type="cofactor">
    <cofactor evidence="1">
        <name>Zn(2+)</name>
        <dbReference type="ChEBI" id="CHEBI:29105"/>
    </cofactor>
</comment>
<dbReference type="PANTHER" id="PTHR10340">
    <property type="entry name" value="SPHINGOMYELIN PHOSPHODIESTERASE"/>
    <property type="match status" value="1"/>
</dbReference>
<dbReference type="SUPFAM" id="SSF49842">
    <property type="entry name" value="TNF-like"/>
    <property type="match status" value="1"/>
</dbReference>